<keyword evidence="4" id="KW-1185">Reference proteome</keyword>
<dbReference type="Proteomes" id="UP000003874">
    <property type="component" value="Unassembled WGS sequence"/>
</dbReference>
<dbReference type="Gene3D" id="3.30.1490.100">
    <property type="entry name" value="DNA polymerase, Y-family, little finger domain"/>
    <property type="match status" value="1"/>
</dbReference>
<dbReference type="GO" id="GO:0003684">
    <property type="term" value="F:damaged DNA binding"/>
    <property type="evidence" value="ECO:0007669"/>
    <property type="project" value="InterPro"/>
</dbReference>
<dbReference type="SUPFAM" id="SSF100879">
    <property type="entry name" value="Lesion bypass DNA polymerase (Y-family), little finger domain"/>
    <property type="match status" value="1"/>
</dbReference>
<dbReference type="InterPro" id="IPR017961">
    <property type="entry name" value="DNA_pol_Y-fam_little_finger"/>
</dbReference>
<dbReference type="GO" id="GO:0009432">
    <property type="term" value="P:SOS response"/>
    <property type="evidence" value="ECO:0007669"/>
    <property type="project" value="TreeGrafter"/>
</dbReference>
<dbReference type="InterPro" id="IPR001126">
    <property type="entry name" value="UmuC"/>
</dbReference>
<dbReference type="GO" id="GO:0042276">
    <property type="term" value="P:error-prone translesion synthesis"/>
    <property type="evidence" value="ECO:0007669"/>
    <property type="project" value="TreeGrafter"/>
</dbReference>
<dbReference type="InterPro" id="IPR036775">
    <property type="entry name" value="DNA_pol_Y-fam_lit_finger_sf"/>
</dbReference>
<dbReference type="EMBL" id="AEQO01000214">
    <property type="protein sequence ID" value="EFV03040.1"/>
    <property type="molecule type" value="Genomic_DNA"/>
</dbReference>
<dbReference type="CDD" id="cd01700">
    <property type="entry name" value="PolY_Pol_V_umuC"/>
    <property type="match status" value="1"/>
</dbReference>
<dbReference type="Pfam" id="PF00817">
    <property type="entry name" value="IMS"/>
    <property type="match status" value="1"/>
</dbReference>
<evidence type="ECO:0000313" key="3">
    <source>
        <dbReference type="EMBL" id="EFV03040.1"/>
    </source>
</evidence>
<protein>
    <submittedName>
        <fullName evidence="3">ImpB/MucB/SamB family protein</fullName>
    </submittedName>
</protein>
<feature type="non-terminal residue" evidence="3">
    <location>
        <position position="369"/>
    </location>
</feature>
<reference evidence="3 4" key="1">
    <citation type="submission" date="2010-12" db="EMBL/GenBank/DDBJ databases">
        <authorList>
            <person name="Muzny D."/>
            <person name="Qin X."/>
            <person name="Deng J."/>
            <person name="Jiang H."/>
            <person name="Liu Y."/>
            <person name="Qu J."/>
            <person name="Song X.-Z."/>
            <person name="Zhang L."/>
            <person name="Thornton R."/>
            <person name="Coyle M."/>
            <person name="Francisco L."/>
            <person name="Jackson L."/>
            <person name="Javaid M."/>
            <person name="Korchina V."/>
            <person name="Kovar C."/>
            <person name="Mata R."/>
            <person name="Mathew T."/>
            <person name="Ngo R."/>
            <person name="Nguyen L."/>
            <person name="Nguyen N."/>
            <person name="Okwuonu G."/>
            <person name="Ongeri F."/>
            <person name="Pham C."/>
            <person name="Simmons D."/>
            <person name="Wilczek-Boney K."/>
            <person name="Hale W."/>
            <person name="Jakkamsetti A."/>
            <person name="Pham P."/>
            <person name="Ruth R."/>
            <person name="San Lucas F."/>
            <person name="Warren J."/>
            <person name="Zhang J."/>
            <person name="Zhao Z."/>
            <person name="Zhou C."/>
            <person name="Zhu D."/>
            <person name="Lee S."/>
            <person name="Bess C."/>
            <person name="Blankenburg K."/>
            <person name="Forbes L."/>
            <person name="Fu Q."/>
            <person name="Gubbala S."/>
            <person name="Hirani K."/>
            <person name="Jayaseelan J.C."/>
            <person name="Lara F."/>
            <person name="Munidasa M."/>
            <person name="Palculict T."/>
            <person name="Patil S."/>
            <person name="Pu L.-L."/>
            <person name="Saada N."/>
            <person name="Tang L."/>
            <person name="Weissenberger G."/>
            <person name="Zhu Y."/>
            <person name="Hemphill L."/>
            <person name="Shang Y."/>
            <person name="Youmans B."/>
            <person name="Ayvaz T."/>
            <person name="Ross M."/>
            <person name="Santibanez J."/>
            <person name="Aqrawi P."/>
            <person name="Gross S."/>
            <person name="Joshi V."/>
            <person name="Fowler G."/>
            <person name="Nazareth L."/>
            <person name="Reid J."/>
            <person name="Worley K."/>
            <person name="Petrosino J."/>
            <person name="Highlander S."/>
            <person name="Gibbs R."/>
        </authorList>
    </citation>
    <scope>NUCLEOTIDE SEQUENCE [LARGE SCALE GENOMIC DNA]</scope>
    <source>
        <strain evidence="3 4">DSM 15606</strain>
    </source>
</reference>
<dbReference type="PANTHER" id="PTHR11076">
    <property type="entry name" value="DNA REPAIR POLYMERASE UMUC / TRANSFERASE FAMILY MEMBER"/>
    <property type="match status" value="1"/>
</dbReference>
<dbReference type="GO" id="GO:0006281">
    <property type="term" value="P:DNA repair"/>
    <property type="evidence" value="ECO:0007669"/>
    <property type="project" value="InterPro"/>
</dbReference>
<evidence type="ECO:0000259" key="2">
    <source>
        <dbReference type="PROSITE" id="PS50173"/>
    </source>
</evidence>
<dbReference type="InterPro" id="IPR043502">
    <property type="entry name" value="DNA/RNA_pol_sf"/>
</dbReference>
<feature type="domain" description="UmuC" evidence="2">
    <location>
        <begin position="23"/>
        <end position="208"/>
    </location>
</feature>
<gene>
    <name evidence="3" type="primary">umuC3</name>
    <name evidence="3" type="ORF">HMPREF9420_2815</name>
</gene>
<dbReference type="Pfam" id="PF11799">
    <property type="entry name" value="IMS_C"/>
    <property type="match status" value="1"/>
</dbReference>
<dbReference type="STRING" id="888832.HMPREF9420_2815"/>
<name>E6MTJ7_9BACT</name>
<dbReference type="GO" id="GO:0003887">
    <property type="term" value="F:DNA-directed DNA polymerase activity"/>
    <property type="evidence" value="ECO:0007669"/>
    <property type="project" value="TreeGrafter"/>
</dbReference>
<organism evidence="3 4">
    <name type="scientific">Segatella salivae DSM 15606</name>
    <dbReference type="NCBI Taxonomy" id="888832"/>
    <lineage>
        <taxon>Bacteria</taxon>
        <taxon>Pseudomonadati</taxon>
        <taxon>Bacteroidota</taxon>
        <taxon>Bacteroidia</taxon>
        <taxon>Bacteroidales</taxon>
        <taxon>Prevotellaceae</taxon>
        <taxon>Segatella</taxon>
    </lineage>
</organism>
<dbReference type="Gene3D" id="3.30.70.270">
    <property type="match status" value="1"/>
</dbReference>
<comment type="caution">
    <text evidence="3">The sequence shown here is derived from an EMBL/GenBank/DDBJ whole genome shotgun (WGS) entry which is preliminary data.</text>
</comment>
<dbReference type="GO" id="GO:0005829">
    <property type="term" value="C:cytosol"/>
    <property type="evidence" value="ECO:0007669"/>
    <property type="project" value="TreeGrafter"/>
</dbReference>
<dbReference type="HOGENOM" id="CLU_012348_3_0_10"/>
<dbReference type="PANTHER" id="PTHR11076:SF34">
    <property type="entry name" value="PROTEIN UMUC"/>
    <property type="match status" value="1"/>
</dbReference>
<dbReference type="PROSITE" id="PS50173">
    <property type="entry name" value="UMUC"/>
    <property type="match status" value="1"/>
</dbReference>
<proteinExistence type="inferred from homology"/>
<dbReference type="Gene3D" id="3.40.1170.60">
    <property type="match status" value="1"/>
</dbReference>
<sequence>MIFLYGELSPIQFISREFKTIMWALVDCNSFFCSVEKAFHPGLSGKPVCVLSSNDGNIVALTPEAKKLGLRRGDPVFKVQNIIKQNDVKLFSTNMMLYAAMSRRIISILRKSIQHVENYSIDESFCNLKGYEKMYNLENYMRELAEKINLWVDVPVSVGIAPSKTLAKMGSKFAKQHKGYHSVCMIDTEEKRRKALELFSLSDVWGIGRKTLAKLEYYGIHTPLEFADKSEGWVKSHFILPVVQTWRELNGIDCIDTTEIIAKKSICTSRSFGNMISEFQELKASVAHFASASANKLRGQRSFCQSVTVFITSNRFREDLPQYSNILTYTLPTPTADTLEITNMAITILKDIYIPGIKYKKSGVILSNI</sequence>
<comment type="similarity">
    <text evidence="1">Belongs to the DNA polymerase type-Y family.</text>
</comment>
<dbReference type="InterPro" id="IPR050116">
    <property type="entry name" value="DNA_polymerase-Y"/>
</dbReference>
<evidence type="ECO:0000256" key="1">
    <source>
        <dbReference type="ARBA" id="ARBA00010945"/>
    </source>
</evidence>
<evidence type="ECO:0000313" key="4">
    <source>
        <dbReference type="Proteomes" id="UP000003874"/>
    </source>
</evidence>
<dbReference type="eggNOG" id="COG0389">
    <property type="taxonomic scope" value="Bacteria"/>
</dbReference>
<dbReference type="InterPro" id="IPR043128">
    <property type="entry name" value="Rev_trsase/Diguanyl_cyclase"/>
</dbReference>
<dbReference type="AlphaFoldDB" id="E6MTJ7"/>
<accession>E6MTJ7</accession>
<dbReference type="SUPFAM" id="SSF56672">
    <property type="entry name" value="DNA/RNA polymerases"/>
    <property type="match status" value="1"/>
</dbReference>